<proteinExistence type="predicted"/>
<protein>
    <recommendedName>
        <fullName evidence="1">DUF732 domain-containing protein</fullName>
    </recommendedName>
</protein>
<accession>A0A142F2P7</accession>
<name>A0A142F2P7_9CAUD</name>
<evidence type="ECO:0000259" key="1">
    <source>
        <dbReference type="Pfam" id="PF05305"/>
    </source>
</evidence>
<reference evidence="3" key="1">
    <citation type="submission" date="2016-02" db="EMBL/GenBank/DDBJ databases">
        <authorList>
            <person name="Isern S."/>
            <person name="Barcellona C.M."/>
            <person name="Dozier K.D."/>
            <person name="Faust J.M."/>
            <person name="Fedrick A.J."/>
            <person name="Gagliardi L.E."/>
            <person name="Gatt S.M."/>
            <person name="Gleason P.S."/>
            <person name="Gomez E.A."/>
            <person name="Hoffman A.M."/>
            <person name="Jenkins M."/>
            <person name="Jones M.J."/>
            <person name="Lang J.F."/>
            <person name="Lequay S.M."/>
            <person name="Mars P.J."/>
            <person name="Mtchedlidze N."/>
            <person name="Osking Z.B."/>
            <person name="Paul L.M."/>
            <person name="Pica A.N."/>
            <person name="Robison M.D."/>
            <person name="Rodriguez D."/>
            <person name="Rosales K.A."/>
            <person name="Saravis L.E."/>
            <person name="Sisson B.M."/>
            <person name="Tan A.L."/>
            <person name="Voltaire R."/>
            <person name="Michael S.F."/>
            <person name="Warner M.H."/>
            <person name="Bradley K.W."/>
            <person name="Asai D.J."/>
            <person name="Bowman C.A."/>
            <person name="Russell D.A."/>
            <person name="Pope W.H."/>
            <person name="Jacobs-Sera D."/>
            <person name="Hendrix R.W."/>
            <person name="Hatfull G.F."/>
        </authorList>
    </citation>
    <scope>NUCLEOTIDE SEQUENCE [LARGE SCALE GENOMIC DNA]</scope>
</reference>
<dbReference type="GeneID" id="29125840"/>
<dbReference type="RefSeq" id="YP_009303266.1">
    <property type="nucleotide sequence ID" value="NC_031253.1"/>
</dbReference>
<dbReference type="Proteomes" id="UP000201826">
    <property type="component" value="Segment"/>
</dbReference>
<sequence>MATRQPMIALLAALTVALVGCSTAGQTPPTPTSTTTATSTTAPVALTDQDRVFLDQLQSDEAMWQRQFSFVPTDVLTGVGHRACTELRSDWDGAIQEAVESGIDRDAVVALLDAAIVAYCPDLQ</sequence>
<organism evidence="2 3">
    <name type="scientific">Mycobacterium phage Bipper</name>
    <dbReference type="NCBI Taxonomy" id="1805457"/>
    <lineage>
        <taxon>Viruses</taxon>
        <taxon>Duplodnaviria</taxon>
        <taxon>Heunggongvirae</taxon>
        <taxon>Uroviricota</taxon>
        <taxon>Caudoviricetes</taxon>
        <taxon>Bippervirus</taxon>
        <taxon>Bippervirus bipper</taxon>
    </lineage>
</organism>
<gene>
    <name evidence="2" type="primary">119</name>
    <name evidence="2" type="ORF">SEA_BIPPER_119</name>
</gene>
<evidence type="ECO:0000313" key="2">
    <source>
        <dbReference type="EMBL" id="AMQ67054.1"/>
    </source>
</evidence>
<dbReference type="Pfam" id="PF05305">
    <property type="entry name" value="DUF732"/>
    <property type="match status" value="1"/>
</dbReference>
<dbReference type="InterPro" id="IPR007969">
    <property type="entry name" value="DUF732"/>
</dbReference>
<keyword evidence="3" id="KW-1185">Reference proteome</keyword>
<dbReference type="PROSITE" id="PS51257">
    <property type="entry name" value="PROKAR_LIPOPROTEIN"/>
    <property type="match status" value="1"/>
</dbReference>
<dbReference type="KEGG" id="vg:29125840"/>
<evidence type="ECO:0000313" key="3">
    <source>
        <dbReference type="Proteomes" id="UP000201826"/>
    </source>
</evidence>
<dbReference type="EMBL" id="KU728633">
    <property type="protein sequence ID" value="AMQ67054.1"/>
    <property type="molecule type" value="Genomic_DNA"/>
</dbReference>
<feature type="domain" description="DUF732" evidence="1">
    <location>
        <begin position="50"/>
        <end position="122"/>
    </location>
</feature>